<dbReference type="InterPro" id="IPR008979">
    <property type="entry name" value="Galactose-bd-like_sf"/>
</dbReference>
<sequence length="452" mass="50536">MKKNKFSLSKFILMASITTILTGSVTNDFIGDSVYASPVKSARQSNTNKLKKAKKSKNYDSTTVVEATASSSKENKHIMHTLDSSMKTAWEDDSPGNGVGETLSYKFDSLTNIGRVLITNGDVSSKENYYNKNRIAKADLKYYNGDKLVLVQQVDFADNYTKKPYHVELDKKVDVDKVEIEVTAIHQGKNKDTLAISEVTFGNLEKDKFQNKFNQLREKWVTDQQAEEFIKYAEAYADKAIAMSAVSSRTEYYRMYESRKYNYKKEFVENLKKIYLDTGASHIASKKDIISAFENAARGFSIGRQEHGLFVTSVAEDNAHLYDDKGNLKAAAAIEEIKGVDPGKYKDGVYQYEYDAALAKNINQLGFIRTASGDTPGANSLNIPGCQTFAGKNIQNSESELIFPSIDVKGISSKKVLAEIDSKGYFEIVDPTIITPKGERKQVSGRFKIKKM</sequence>
<dbReference type="InterPro" id="IPR041934">
    <property type="entry name" value="NAD_glyco_helical_dom"/>
</dbReference>
<dbReference type="InterPro" id="IPR057561">
    <property type="entry name" value="NADase_transloc"/>
</dbReference>
<dbReference type="Proteomes" id="UP000004423">
    <property type="component" value="Unassembled WGS sequence"/>
</dbReference>
<dbReference type="SUPFAM" id="SSF49785">
    <property type="entry name" value="Galactose-binding domain-like"/>
    <property type="match status" value="1"/>
</dbReference>
<dbReference type="Gene3D" id="2.60.120.260">
    <property type="entry name" value="Galactose-binding domain-like"/>
    <property type="match status" value="1"/>
</dbReference>
<evidence type="ECO:0000313" key="4">
    <source>
        <dbReference type="Proteomes" id="UP000004423"/>
    </source>
</evidence>
<dbReference type="Pfam" id="PF07461">
    <property type="entry name" value="NADase_NGA"/>
    <property type="match status" value="1"/>
</dbReference>
<reference evidence="3 4" key="1">
    <citation type="journal article" date="2012" name="PLoS ONE">
        <title>Gene Repertoire Evolution of Streptococcus pyogenes Inferred from Phylogenomic Analysis with Streptococcus canis and Streptococcus dysgalactiae.</title>
        <authorList>
            <person name="Lefebure T."/>
            <person name="Richards V.P."/>
            <person name="Lang P."/>
            <person name="Pavinski-Bitar P."/>
            <person name="Stanhope M.J."/>
        </authorList>
    </citation>
    <scope>NUCLEOTIDE SEQUENCE [LARGE SCALE GENOMIC DNA]</scope>
    <source>
        <strain evidence="3 4">FSL Z3-227</strain>
    </source>
</reference>
<dbReference type="AlphaFoldDB" id="A0AAV3FSK8"/>
<dbReference type="NCBIfam" id="NF047619">
    <property type="entry name" value="NADase_discoid"/>
    <property type="match status" value="1"/>
</dbReference>
<organism evidence="3 4">
    <name type="scientific">Streptococcus canis FSL Z3-227</name>
    <dbReference type="NCBI Taxonomy" id="482234"/>
    <lineage>
        <taxon>Bacteria</taxon>
        <taxon>Bacillati</taxon>
        <taxon>Bacillota</taxon>
        <taxon>Bacilli</taxon>
        <taxon>Lactobacillales</taxon>
        <taxon>Streptococcaceae</taxon>
        <taxon>Streptococcus</taxon>
    </lineage>
</organism>
<evidence type="ECO:0000259" key="1">
    <source>
        <dbReference type="Pfam" id="PF07461"/>
    </source>
</evidence>
<proteinExistence type="predicted"/>
<dbReference type="InterPro" id="IPR010900">
    <property type="entry name" value="NA_dinucl_GlycHdrlase_cat"/>
</dbReference>
<protein>
    <submittedName>
        <fullName evidence="3">NAD glycohydrolase</fullName>
    </submittedName>
</protein>
<dbReference type="RefSeq" id="WP_003043860.1">
    <property type="nucleotide sequence ID" value="NZ_AIDX01000001.2"/>
</dbReference>
<gene>
    <name evidence="3" type="ORF">SCAZ3_07020</name>
</gene>
<feature type="domain" description="Nicotine adenine dinucleotide glycohydrolase catalytic" evidence="1">
    <location>
        <begin position="255"/>
        <end position="452"/>
    </location>
</feature>
<accession>A0AAV3FSK8</accession>
<dbReference type="EMBL" id="AIDX01000001">
    <property type="protein sequence ID" value="EIQ82107.1"/>
    <property type="molecule type" value="Genomic_DNA"/>
</dbReference>
<dbReference type="Pfam" id="PF25302">
    <property type="entry name" value="NADase_transloc"/>
    <property type="match status" value="1"/>
</dbReference>
<name>A0AAV3FSK8_STRCB</name>
<evidence type="ECO:0000259" key="2">
    <source>
        <dbReference type="Pfam" id="PF25302"/>
    </source>
</evidence>
<dbReference type="Gene3D" id="1.10.10.1660">
    <property type="entry name" value="Nicotine adenine dinucleotide glycohydrolase, helical linker domain"/>
    <property type="match status" value="1"/>
</dbReference>
<evidence type="ECO:0000313" key="3">
    <source>
        <dbReference type="EMBL" id="EIQ82107.1"/>
    </source>
</evidence>
<feature type="domain" description="NAD glycohydrolase translocation F5/8 type C" evidence="2">
    <location>
        <begin position="59"/>
        <end position="201"/>
    </location>
</feature>
<comment type="caution">
    <text evidence="3">The sequence shown here is derived from an EMBL/GenBank/DDBJ whole genome shotgun (WGS) entry which is preliminary data.</text>
</comment>
<dbReference type="GeneID" id="49629238"/>